<gene>
    <name evidence="3" type="ORF">C7Y72_07930</name>
</gene>
<protein>
    <recommendedName>
        <fullName evidence="2">Metallo-beta-lactamase domain-containing protein</fullName>
    </recommendedName>
</protein>
<dbReference type="InterPro" id="IPR036388">
    <property type="entry name" value="WH-like_DNA-bd_sf"/>
</dbReference>
<dbReference type="Gene3D" id="3.60.15.10">
    <property type="entry name" value="Ribonuclease Z/Hydroxyacylglutathione hydrolase-like"/>
    <property type="match status" value="1"/>
</dbReference>
<feature type="region of interest" description="Disordered" evidence="1">
    <location>
        <begin position="1"/>
        <end position="121"/>
    </location>
</feature>
<feature type="compositionally biased region" description="Low complexity" evidence="1">
    <location>
        <begin position="415"/>
        <end position="426"/>
    </location>
</feature>
<dbReference type="Proteomes" id="UP000240739">
    <property type="component" value="Unassembled WGS sequence"/>
</dbReference>
<evidence type="ECO:0000259" key="2">
    <source>
        <dbReference type="SMART" id="SM00849"/>
    </source>
</evidence>
<organism evidence="3 4">
    <name type="scientific">Paraconexibacter algicola</name>
    <dbReference type="NCBI Taxonomy" id="2133960"/>
    <lineage>
        <taxon>Bacteria</taxon>
        <taxon>Bacillati</taxon>
        <taxon>Actinomycetota</taxon>
        <taxon>Thermoleophilia</taxon>
        <taxon>Solirubrobacterales</taxon>
        <taxon>Paraconexibacteraceae</taxon>
        <taxon>Paraconexibacter</taxon>
    </lineage>
</organism>
<name>A0A2T4UK26_9ACTN</name>
<dbReference type="InterPro" id="IPR050662">
    <property type="entry name" value="Sec-metab_biosynth-thioest"/>
</dbReference>
<dbReference type="Pfam" id="PF00753">
    <property type="entry name" value="Lactamase_B"/>
    <property type="match status" value="1"/>
</dbReference>
<reference evidence="3 4" key="1">
    <citation type="submission" date="2018-03" db="EMBL/GenBank/DDBJ databases">
        <title>Aquarubrobacter algicola gen. nov., sp. nov., a novel actinobacterium isolated from shallow eutrophic lake during the end of cyanobacterial harmful algal blooms.</title>
        <authorList>
            <person name="Chun S.J."/>
        </authorList>
    </citation>
    <scope>NUCLEOTIDE SEQUENCE [LARGE SCALE GENOMIC DNA]</scope>
    <source>
        <strain evidence="3 4">Seoho-28</strain>
    </source>
</reference>
<feature type="compositionally biased region" description="Basic residues" evidence="1">
    <location>
        <begin position="64"/>
        <end position="85"/>
    </location>
</feature>
<accession>A0A2T4UK26</accession>
<dbReference type="PANTHER" id="PTHR23131">
    <property type="entry name" value="ENDORIBONUCLEASE LACTB2"/>
    <property type="match status" value="1"/>
</dbReference>
<dbReference type="SMART" id="SM00849">
    <property type="entry name" value="Lactamase_B"/>
    <property type="match status" value="1"/>
</dbReference>
<sequence>MDRRVPRAGALRAGLRTREPDRRLGDARRRPAAPRRDSDGHEFDVPSGRGRLRGRGARRDLRPRARPGPRRPDRRRVASGHRRGLLRGPGPRLRRQRARRRGGSGPQHLPRPRPGRAVSHRLDRPAPGVVRFTVPLALGSPDHLHIHVLDTPDGALVVDTGAKGSDAALHAGLAAADVHQPAVLVTHGHLDHWGIATDLAPAVHAHPEIERTFAIAGGAPFGPAAPGFLDSAAVTEAFAGFTGLVGDVPEVIPVRDGQTFGDWAVLHTPGHDPAHICLYRAADGVLICGDLLLPGYTPNVQPSLDGSDALADFLASLRRVADLPVTLVLPAHGDSYADARSRASELLDHHARRLEHLREALAGGPTPLAELSAATFGKRADSRADRMLALMETYAHLEHLRRHDEATEMPDGRWSAPASPASSEGG</sequence>
<comment type="caution">
    <text evidence="3">The sequence shown here is derived from an EMBL/GenBank/DDBJ whole genome shotgun (WGS) entry which is preliminary data.</text>
</comment>
<evidence type="ECO:0000256" key="1">
    <source>
        <dbReference type="SAM" id="MobiDB-lite"/>
    </source>
</evidence>
<evidence type="ECO:0000313" key="4">
    <source>
        <dbReference type="Proteomes" id="UP000240739"/>
    </source>
</evidence>
<feature type="region of interest" description="Disordered" evidence="1">
    <location>
        <begin position="404"/>
        <end position="426"/>
    </location>
</feature>
<dbReference type="InterPro" id="IPR036866">
    <property type="entry name" value="RibonucZ/Hydroxyglut_hydro"/>
</dbReference>
<proteinExistence type="predicted"/>
<evidence type="ECO:0000313" key="3">
    <source>
        <dbReference type="EMBL" id="PTL59581.1"/>
    </source>
</evidence>
<feature type="domain" description="Metallo-beta-lactamase" evidence="2">
    <location>
        <begin position="143"/>
        <end position="332"/>
    </location>
</feature>
<feature type="compositionally biased region" description="Basic residues" evidence="1">
    <location>
        <begin position="92"/>
        <end position="102"/>
    </location>
</feature>
<dbReference type="SUPFAM" id="SSF56281">
    <property type="entry name" value="Metallo-hydrolase/oxidoreductase"/>
    <property type="match status" value="1"/>
</dbReference>
<dbReference type="Gene3D" id="1.10.10.10">
    <property type="entry name" value="Winged helix-like DNA-binding domain superfamily/Winged helix DNA-binding domain"/>
    <property type="match status" value="1"/>
</dbReference>
<keyword evidence="4" id="KW-1185">Reference proteome</keyword>
<dbReference type="EMBL" id="PYYB01000001">
    <property type="protein sequence ID" value="PTL59581.1"/>
    <property type="molecule type" value="Genomic_DNA"/>
</dbReference>
<dbReference type="PANTHER" id="PTHR23131:SF4">
    <property type="entry name" value="METALLO-BETA-LACTAMASE SUPERFAMILY POTEIN"/>
    <property type="match status" value="1"/>
</dbReference>
<dbReference type="AlphaFoldDB" id="A0A2T4UK26"/>
<dbReference type="InterPro" id="IPR001279">
    <property type="entry name" value="Metallo-B-lactamas"/>
</dbReference>
<feature type="compositionally biased region" description="Basic and acidic residues" evidence="1">
    <location>
        <begin position="16"/>
        <end position="44"/>
    </location>
</feature>